<keyword evidence="5" id="KW-1185">Reference proteome</keyword>
<organism evidence="4 5">
    <name type="scientific">Pseudovibrio brasiliensis</name>
    <dbReference type="NCBI Taxonomy" id="1898042"/>
    <lineage>
        <taxon>Bacteria</taxon>
        <taxon>Pseudomonadati</taxon>
        <taxon>Pseudomonadota</taxon>
        <taxon>Alphaproteobacteria</taxon>
        <taxon>Hyphomicrobiales</taxon>
        <taxon>Stappiaceae</taxon>
        <taxon>Pseudovibrio</taxon>
    </lineage>
</organism>
<keyword evidence="1" id="KW-0677">Repeat</keyword>
<protein>
    <submittedName>
        <fullName evidence="4">Tetratricopeptide repeat protein</fullName>
    </submittedName>
</protein>
<proteinExistence type="predicted"/>
<accession>A0ABX8ATI4</accession>
<dbReference type="InterPro" id="IPR019734">
    <property type="entry name" value="TPR_rpt"/>
</dbReference>
<dbReference type="InterPro" id="IPR011990">
    <property type="entry name" value="TPR-like_helical_dom_sf"/>
</dbReference>
<name>A0ABX8ATI4_9HYPH</name>
<dbReference type="PANTHER" id="PTHR44858">
    <property type="entry name" value="TETRATRICOPEPTIDE REPEAT PROTEIN 6"/>
    <property type="match status" value="1"/>
</dbReference>
<gene>
    <name evidence="4" type="ORF">KGB56_06170</name>
</gene>
<feature type="repeat" description="TPR" evidence="3">
    <location>
        <begin position="36"/>
        <end position="69"/>
    </location>
</feature>
<evidence type="ECO:0000256" key="1">
    <source>
        <dbReference type="ARBA" id="ARBA00022737"/>
    </source>
</evidence>
<dbReference type="PROSITE" id="PS50005">
    <property type="entry name" value="TPR"/>
    <property type="match status" value="1"/>
</dbReference>
<dbReference type="Pfam" id="PF13432">
    <property type="entry name" value="TPR_16"/>
    <property type="match status" value="1"/>
</dbReference>
<evidence type="ECO:0000256" key="3">
    <source>
        <dbReference type="PROSITE-ProRule" id="PRU00339"/>
    </source>
</evidence>
<dbReference type="SMART" id="SM00028">
    <property type="entry name" value="TPR"/>
    <property type="match status" value="3"/>
</dbReference>
<evidence type="ECO:0000313" key="4">
    <source>
        <dbReference type="EMBL" id="QUS56991.1"/>
    </source>
</evidence>
<dbReference type="Gene3D" id="1.25.40.10">
    <property type="entry name" value="Tetratricopeptide repeat domain"/>
    <property type="match status" value="1"/>
</dbReference>
<dbReference type="InterPro" id="IPR013105">
    <property type="entry name" value="TPR_2"/>
</dbReference>
<dbReference type="EMBL" id="CP074126">
    <property type="protein sequence ID" value="QUS56991.1"/>
    <property type="molecule type" value="Genomic_DNA"/>
</dbReference>
<sequence>MMEEILEKLEAAISQENWPEAEKYILLMLEEDESNPSLWYNLGLVRRRAGNNAQALENFEKTLEFSPQHQGAMFERAAACLDMEDFNTALNDFAEYTAAYPDDGDGLLNLARIALHMEVPDLALQAFQKRAEIENDAENILGAAEAMQMMGDEEGISMLRRLFANNPPVRPELLKIMSQGSFGRVPLNSKAMLP</sequence>
<dbReference type="Pfam" id="PF07719">
    <property type="entry name" value="TPR_2"/>
    <property type="match status" value="1"/>
</dbReference>
<dbReference type="PANTHER" id="PTHR44858:SF1">
    <property type="entry name" value="UDP-N-ACETYLGLUCOSAMINE--PEPTIDE N-ACETYLGLUCOSAMINYLTRANSFERASE SPINDLY-RELATED"/>
    <property type="match status" value="1"/>
</dbReference>
<dbReference type="InterPro" id="IPR050498">
    <property type="entry name" value="Ycf3"/>
</dbReference>
<dbReference type="SUPFAM" id="SSF48452">
    <property type="entry name" value="TPR-like"/>
    <property type="match status" value="1"/>
</dbReference>
<dbReference type="RefSeq" id="WP_075700412.1">
    <property type="nucleotide sequence ID" value="NZ_CP074126.1"/>
</dbReference>
<evidence type="ECO:0000313" key="5">
    <source>
        <dbReference type="Proteomes" id="UP000680706"/>
    </source>
</evidence>
<keyword evidence="2 3" id="KW-0802">TPR repeat</keyword>
<dbReference type="PROSITE" id="PS50293">
    <property type="entry name" value="TPR_REGION"/>
    <property type="match status" value="1"/>
</dbReference>
<dbReference type="Proteomes" id="UP000680706">
    <property type="component" value="Chromosome"/>
</dbReference>
<reference evidence="4 5" key="1">
    <citation type="journal article" date="2021" name="Angew. Chem. Int. Ed. Engl.">
        <title>A novel family of nonribosomal peptides modulate collective behavior in Pseudovibrio bacteria isolated from marine sponges.</title>
        <authorList>
            <person name="Ioca L.P."/>
            <person name="Dai Y."/>
            <person name="Kunakom S."/>
            <person name="Diaz-Espinosa J."/>
            <person name="Krunic A."/>
            <person name="Crnkovic C.M."/>
            <person name="Orjala J."/>
            <person name="Sanchez L.M."/>
            <person name="Ferreira A.G."/>
            <person name="Berlinck R.G.S."/>
            <person name="Eustaquio A.S."/>
        </authorList>
    </citation>
    <scope>NUCLEOTIDE SEQUENCE [LARGE SCALE GENOMIC DNA]</scope>
    <source>
        <strain evidence="4 5">Ab134</strain>
    </source>
</reference>
<evidence type="ECO:0000256" key="2">
    <source>
        <dbReference type="ARBA" id="ARBA00022803"/>
    </source>
</evidence>